<dbReference type="HAMAP" id="MF_00412">
    <property type="entry name" value="ProA"/>
    <property type="match status" value="1"/>
</dbReference>
<dbReference type="InterPro" id="IPR016163">
    <property type="entry name" value="Ald_DH_C"/>
</dbReference>
<dbReference type="UniPathway" id="UPA00098">
    <property type="reaction ID" value="UER00360"/>
</dbReference>
<dbReference type="Pfam" id="PF00171">
    <property type="entry name" value="Aldedh"/>
    <property type="match status" value="1"/>
</dbReference>
<dbReference type="PANTHER" id="PTHR11063">
    <property type="entry name" value="GLUTAMATE SEMIALDEHYDE DEHYDROGENASE"/>
    <property type="match status" value="1"/>
</dbReference>
<dbReference type="CDD" id="cd07079">
    <property type="entry name" value="ALDH_F18-19_ProA-GPR"/>
    <property type="match status" value="1"/>
</dbReference>
<evidence type="ECO:0000256" key="2">
    <source>
        <dbReference type="ARBA" id="ARBA00022605"/>
    </source>
</evidence>
<comment type="similarity">
    <text evidence="7">Belongs to the gamma-glutamyl phosphate reductase family.</text>
</comment>
<dbReference type="InterPro" id="IPR015590">
    <property type="entry name" value="Aldehyde_DH_dom"/>
</dbReference>
<dbReference type="GO" id="GO:0055129">
    <property type="term" value="P:L-proline biosynthetic process"/>
    <property type="evidence" value="ECO:0007669"/>
    <property type="project" value="UniProtKB-UniRule"/>
</dbReference>
<evidence type="ECO:0000256" key="7">
    <source>
        <dbReference type="HAMAP-Rule" id="MF_00412"/>
    </source>
</evidence>
<feature type="compositionally biased region" description="Low complexity" evidence="8">
    <location>
        <begin position="17"/>
        <end position="30"/>
    </location>
</feature>
<dbReference type="GO" id="GO:0005737">
    <property type="term" value="C:cytoplasm"/>
    <property type="evidence" value="ECO:0007669"/>
    <property type="project" value="UniProtKB-SubCell"/>
</dbReference>
<evidence type="ECO:0000313" key="10">
    <source>
        <dbReference type="EMBL" id="TDL32410.1"/>
    </source>
</evidence>
<name>A0A4R5XLY6_9MICC</name>
<keyword evidence="2 7" id="KW-0028">Amino-acid biosynthesis</keyword>
<accession>A0A4R5XLY6</accession>
<gene>
    <name evidence="7" type="primary">proA</name>
    <name evidence="10" type="ORF">E2R57_19335</name>
</gene>
<organism evidence="10 11">
    <name type="scientific">Arthrobacter nitrophenolicus</name>
    <dbReference type="NCBI Taxonomy" id="683150"/>
    <lineage>
        <taxon>Bacteria</taxon>
        <taxon>Bacillati</taxon>
        <taxon>Actinomycetota</taxon>
        <taxon>Actinomycetes</taxon>
        <taxon>Micrococcales</taxon>
        <taxon>Micrococcaceae</taxon>
        <taxon>Arthrobacter</taxon>
    </lineage>
</organism>
<evidence type="ECO:0000256" key="8">
    <source>
        <dbReference type="SAM" id="MobiDB-lite"/>
    </source>
</evidence>
<evidence type="ECO:0000256" key="5">
    <source>
        <dbReference type="ARBA" id="ARBA00023002"/>
    </source>
</evidence>
<dbReference type="GO" id="GO:0004350">
    <property type="term" value="F:glutamate-5-semialdehyde dehydrogenase activity"/>
    <property type="evidence" value="ECO:0007669"/>
    <property type="project" value="UniProtKB-UniRule"/>
</dbReference>
<keyword evidence="7" id="KW-0963">Cytoplasm</keyword>
<dbReference type="SUPFAM" id="SSF53720">
    <property type="entry name" value="ALDH-like"/>
    <property type="match status" value="1"/>
</dbReference>
<dbReference type="PIRSF" id="PIRSF000151">
    <property type="entry name" value="GPR"/>
    <property type="match status" value="1"/>
</dbReference>
<dbReference type="Gene3D" id="3.40.309.10">
    <property type="entry name" value="Aldehyde Dehydrogenase, Chain A, domain 2"/>
    <property type="match status" value="1"/>
</dbReference>
<evidence type="ECO:0000259" key="9">
    <source>
        <dbReference type="Pfam" id="PF00171"/>
    </source>
</evidence>
<evidence type="ECO:0000313" key="11">
    <source>
        <dbReference type="Proteomes" id="UP000294621"/>
    </source>
</evidence>
<reference evidence="10 11" key="1">
    <citation type="submission" date="2019-03" db="EMBL/GenBank/DDBJ databases">
        <title>Genome Sequencing and Assembly of Various Microbes Isolated from Partially Reclaimed Soil and Acid Mine Drainage (AMD) Site.</title>
        <authorList>
            <person name="Steinbock B."/>
            <person name="Bechtold R."/>
            <person name="Sevigny J.L."/>
            <person name="Thomas D."/>
            <person name="Cuthill L.R."/>
            <person name="Aveiro Johannsen E.J."/>
            <person name="Thomas K."/>
            <person name="Ghosh A."/>
        </authorList>
    </citation>
    <scope>NUCLEOTIDE SEQUENCE [LARGE SCALE GENOMIC DNA]</scope>
    <source>
        <strain evidence="10 11">S-A1</strain>
    </source>
</reference>
<dbReference type="InterPro" id="IPR020593">
    <property type="entry name" value="G-glutamylP_reductase_CS"/>
</dbReference>
<dbReference type="NCBIfam" id="TIGR00407">
    <property type="entry name" value="proA"/>
    <property type="match status" value="1"/>
</dbReference>
<dbReference type="NCBIfam" id="NF001221">
    <property type="entry name" value="PRK00197.1"/>
    <property type="match status" value="1"/>
</dbReference>
<comment type="subcellular location">
    <subcellularLocation>
        <location evidence="7">Cytoplasm</location>
    </subcellularLocation>
</comment>
<evidence type="ECO:0000256" key="3">
    <source>
        <dbReference type="ARBA" id="ARBA00022650"/>
    </source>
</evidence>
<comment type="pathway">
    <text evidence="1 7">Amino-acid biosynthesis; L-proline biosynthesis; L-glutamate 5-semialdehyde from L-glutamate: step 2/2.</text>
</comment>
<feature type="region of interest" description="Disordered" evidence="8">
    <location>
        <begin position="17"/>
        <end position="36"/>
    </location>
</feature>
<comment type="caution">
    <text evidence="10">The sequence shown here is derived from an EMBL/GenBank/DDBJ whole genome shotgun (WGS) entry which is preliminary data.</text>
</comment>
<dbReference type="PANTHER" id="PTHR11063:SF8">
    <property type="entry name" value="DELTA-1-PYRROLINE-5-CARBOXYLATE SYNTHASE"/>
    <property type="match status" value="1"/>
</dbReference>
<keyword evidence="5 7" id="KW-0560">Oxidoreductase</keyword>
<dbReference type="InterPro" id="IPR012134">
    <property type="entry name" value="Glu-5-SA_DH"/>
</dbReference>
<keyword evidence="3 7" id="KW-0641">Proline biosynthesis</keyword>
<dbReference type="EMBL" id="SMZQ01000013">
    <property type="protein sequence ID" value="TDL32410.1"/>
    <property type="molecule type" value="Genomic_DNA"/>
</dbReference>
<dbReference type="InterPro" id="IPR016162">
    <property type="entry name" value="Ald_DH_N"/>
</dbReference>
<sequence length="458" mass="47507">MTEALISNTADNSVDAAAAGAQPGTPAAAPESASVPLSEAEVQAAVHAIADRSRTAARRMAMANRAWKDRALRAVGAALEENTQAILAANATDVAAGKANGTSVAMLDRLTLTEARIAGLVAALENLASLPDPVGNVVRGQTLPNGLRLRQVNVPMGVVAAIYEARPNVTVDIAGLALKSGNAVILRGGSAAEATNEVLVRVLREALESVGLPADAVQTVDQYGRAGANVLMRARGRVDVLIPRGGRDLIQTVVNNSAVPVIETGEGNVHIFIDESAGEEMAVEILLNAKTQRPSVCNTVETLLVHSGSTVLPAVAAALSKAGVRLHADDRIRAALPAAIEAEPATDEDWGTEYMDLDLAVAMVDSLDEAVSHIRTWSTGHTEAILTNNLANAERFIAEVDSAAVIVNASTRFTDGGELGLGAEVGISTQKLHARGPMGLTELTTTKWIVQGEGQVRG</sequence>
<comment type="catalytic activity">
    <reaction evidence="6 7">
        <text>L-glutamate 5-semialdehyde + phosphate + NADP(+) = L-glutamyl 5-phosphate + NADPH + H(+)</text>
        <dbReference type="Rhea" id="RHEA:19541"/>
        <dbReference type="ChEBI" id="CHEBI:15378"/>
        <dbReference type="ChEBI" id="CHEBI:43474"/>
        <dbReference type="ChEBI" id="CHEBI:57783"/>
        <dbReference type="ChEBI" id="CHEBI:58066"/>
        <dbReference type="ChEBI" id="CHEBI:58274"/>
        <dbReference type="ChEBI" id="CHEBI:58349"/>
        <dbReference type="EC" id="1.2.1.41"/>
    </reaction>
</comment>
<dbReference type="RefSeq" id="WP_133351825.1">
    <property type="nucleotide sequence ID" value="NZ_SMZQ01000013.1"/>
</dbReference>
<evidence type="ECO:0000256" key="1">
    <source>
        <dbReference type="ARBA" id="ARBA00004985"/>
    </source>
</evidence>
<dbReference type="AlphaFoldDB" id="A0A4R5XLY6"/>
<proteinExistence type="inferred from homology"/>
<dbReference type="OrthoDB" id="9809970at2"/>
<comment type="function">
    <text evidence="7">Catalyzes the NADPH-dependent reduction of L-glutamate 5-phosphate into L-glutamate 5-semialdehyde and phosphate. The product spontaneously undergoes cyclization to form 1-pyrroline-5-carboxylate.</text>
</comment>
<dbReference type="Proteomes" id="UP000294621">
    <property type="component" value="Unassembled WGS sequence"/>
</dbReference>
<dbReference type="FunFam" id="3.40.309.10:FF:000006">
    <property type="entry name" value="Gamma-glutamyl phosphate reductase"/>
    <property type="match status" value="1"/>
</dbReference>
<dbReference type="EC" id="1.2.1.41" evidence="7"/>
<dbReference type="InterPro" id="IPR000965">
    <property type="entry name" value="GPR_dom"/>
</dbReference>
<feature type="domain" description="Aldehyde dehydrogenase" evidence="9">
    <location>
        <begin position="43"/>
        <end position="316"/>
    </location>
</feature>
<dbReference type="PROSITE" id="PS01223">
    <property type="entry name" value="PROA"/>
    <property type="match status" value="1"/>
</dbReference>
<evidence type="ECO:0000256" key="6">
    <source>
        <dbReference type="ARBA" id="ARBA00049024"/>
    </source>
</evidence>
<protein>
    <recommendedName>
        <fullName evidence="7">Gamma-glutamyl phosphate reductase</fullName>
        <shortName evidence="7">GPR</shortName>
        <ecNumber evidence="7">1.2.1.41</ecNumber>
    </recommendedName>
    <alternativeName>
        <fullName evidence="7">Glutamate-5-semialdehyde dehydrogenase</fullName>
    </alternativeName>
    <alternativeName>
        <fullName evidence="7">Glutamyl-gamma-semialdehyde dehydrogenase</fullName>
        <shortName evidence="7">GSA dehydrogenase</shortName>
    </alternativeName>
</protein>
<evidence type="ECO:0000256" key="4">
    <source>
        <dbReference type="ARBA" id="ARBA00022857"/>
    </source>
</evidence>
<dbReference type="GO" id="GO:0050661">
    <property type="term" value="F:NADP binding"/>
    <property type="evidence" value="ECO:0007669"/>
    <property type="project" value="InterPro"/>
</dbReference>
<dbReference type="InterPro" id="IPR016161">
    <property type="entry name" value="Ald_DH/histidinol_DH"/>
</dbReference>
<dbReference type="Gene3D" id="3.40.605.10">
    <property type="entry name" value="Aldehyde Dehydrogenase, Chain A, domain 1"/>
    <property type="match status" value="1"/>
</dbReference>
<keyword evidence="4 7" id="KW-0521">NADP</keyword>